<dbReference type="Pfam" id="PF06452">
    <property type="entry name" value="CBM9_1"/>
    <property type="match status" value="1"/>
</dbReference>
<evidence type="ECO:0000313" key="2">
    <source>
        <dbReference type="EMBL" id="GAA3583724.1"/>
    </source>
</evidence>
<dbReference type="Gene3D" id="2.60.40.1190">
    <property type="match status" value="1"/>
</dbReference>
<gene>
    <name evidence="2" type="ORF">GCM10022395_34760</name>
</gene>
<dbReference type="InterPro" id="IPR010502">
    <property type="entry name" value="Carb-bd_dom_fam9"/>
</dbReference>
<dbReference type="EMBL" id="BAABCY010000099">
    <property type="protein sequence ID" value="GAA3583724.1"/>
    <property type="molecule type" value="Genomic_DNA"/>
</dbReference>
<proteinExistence type="predicted"/>
<reference evidence="3" key="1">
    <citation type="journal article" date="2019" name="Int. J. Syst. Evol. Microbiol.">
        <title>The Global Catalogue of Microorganisms (GCM) 10K type strain sequencing project: providing services to taxonomists for standard genome sequencing and annotation.</title>
        <authorList>
            <consortium name="The Broad Institute Genomics Platform"/>
            <consortium name="The Broad Institute Genome Sequencing Center for Infectious Disease"/>
            <person name="Wu L."/>
            <person name="Ma J."/>
        </authorList>
    </citation>
    <scope>NUCLEOTIDE SEQUENCE [LARGE SCALE GENOMIC DNA]</scope>
    <source>
        <strain evidence="3">JCM 17111</strain>
    </source>
</reference>
<comment type="caution">
    <text evidence="2">The sequence shown here is derived from an EMBL/GenBank/DDBJ whole genome shotgun (WGS) entry which is preliminary data.</text>
</comment>
<protein>
    <recommendedName>
        <fullName evidence="1">Carbohydrate-binding domain-containing protein</fullName>
    </recommendedName>
</protein>
<dbReference type="CDD" id="cd09620">
    <property type="entry name" value="CBM9_like_3"/>
    <property type="match status" value="1"/>
</dbReference>
<sequence>MELKTYDVKYCGNTGLKVTGNGTDAAWDRAVVLSDFISAWDPEPVKKIEFKALWDADNLYFMFKVHDNEVHVDKTDNTNASINESDRVELFFRSDADLNPYYCLEIDPSPRLMDFKAYPNKKFDFDWNWPHGDIIIKSQIEDTFFVVEGAISLKSLRDLKLLKDNKIETGVYRAKYNKLPDSSYEPTWISWVNPQTSTPNFHIASSFGVFKLCND</sequence>
<name>A0ABP6YHM0_9FLAO</name>
<dbReference type="RefSeq" id="WP_345007701.1">
    <property type="nucleotide sequence ID" value="NZ_BAABCY010000099.1"/>
</dbReference>
<dbReference type="Proteomes" id="UP001500954">
    <property type="component" value="Unassembled WGS sequence"/>
</dbReference>
<organism evidence="2 3">
    <name type="scientific">Snuella lapsa</name>
    <dbReference type="NCBI Taxonomy" id="870481"/>
    <lineage>
        <taxon>Bacteria</taxon>
        <taxon>Pseudomonadati</taxon>
        <taxon>Bacteroidota</taxon>
        <taxon>Flavobacteriia</taxon>
        <taxon>Flavobacteriales</taxon>
        <taxon>Flavobacteriaceae</taxon>
        <taxon>Snuella</taxon>
    </lineage>
</organism>
<accession>A0ABP6YHM0</accession>
<evidence type="ECO:0000259" key="1">
    <source>
        <dbReference type="Pfam" id="PF06452"/>
    </source>
</evidence>
<feature type="domain" description="Carbohydrate-binding" evidence="1">
    <location>
        <begin position="20"/>
        <end position="213"/>
    </location>
</feature>
<dbReference type="SUPFAM" id="SSF49344">
    <property type="entry name" value="CBD9-like"/>
    <property type="match status" value="1"/>
</dbReference>
<evidence type="ECO:0000313" key="3">
    <source>
        <dbReference type="Proteomes" id="UP001500954"/>
    </source>
</evidence>
<keyword evidence="3" id="KW-1185">Reference proteome</keyword>